<name>A0A1C7LN00_GRIFR</name>
<feature type="compositionally biased region" description="Basic residues" evidence="1">
    <location>
        <begin position="104"/>
        <end position="116"/>
    </location>
</feature>
<dbReference type="EMBL" id="LUGG01000043">
    <property type="protein sequence ID" value="OBZ65586.1"/>
    <property type="molecule type" value="Genomic_DNA"/>
</dbReference>
<dbReference type="AlphaFoldDB" id="A0A1C7LN00"/>
<feature type="region of interest" description="Disordered" evidence="1">
    <location>
        <begin position="95"/>
        <end position="140"/>
    </location>
</feature>
<evidence type="ECO:0000313" key="3">
    <source>
        <dbReference type="Proteomes" id="UP000092993"/>
    </source>
</evidence>
<reference evidence="2 3" key="1">
    <citation type="submission" date="2016-03" db="EMBL/GenBank/DDBJ databases">
        <title>Whole genome sequencing of Grifola frondosa 9006-11.</title>
        <authorList>
            <person name="Min B."/>
            <person name="Park H."/>
            <person name="Kim J.-G."/>
            <person name="Cho H."/>
            <person name="Oh Y.-L."/>
            <person name="Kong W.-S."/>
            <person name="Choi I.-G."/>
        </authorList>
    </citation>
    <scope>NUCLEOTIDE SEQUENCE [LARGE SCALE GENOMIC DNA]</scope>
    <source>
        <strain evidence="2 3">9006-11</strain>
    </source>
</reference>
<feature type="region of interest" description="Disordered" evidence="1">
    <location>
        <begin position="248"/>
        <end position="328"/>
    </location>
</feature>
<gene>
    <name evidence="2" type="ORF">A0H81_14493</name>
</gene>
<organism evidence="2 3">
    <name type="scientific">Grifola frondosa</name>
    <name type="common">Maitake</name>
    <name type="synonym">Polyporus frondosus</name>
    <dbReference type="NCBI Taxonomy" id="5627"/>
    <lineage>
        <taxon>Eukaryota</taxon>
        <taxon>Fungi</taxon>
        <taxon>Dikarya</taxon>
        <taxon>Basidiomycota</taxon>
        <taxon>Agaricomycotina</taxon>
        <taxon>Agaricomycetes</taxon>
        <taxon>Polyporales</taxon>
        <taxon>Grifolaceae</taxon>
        <taxon>Grifola</taxon>
    </lineage>
</organism>
<proteinExistence type="predicted"/>
<evidence type="ECO:0000313" key="2">
    <source>
        <dbReference type="EMBL" id="OBZ65586.1"/>
    </source>
</evidence>
<feature type="compositionally biased region" description="Pro residues" evidence="1">
    <location>
        <begin position="122"/>
        <end position="132"/>
    </location>
</feature>
<protein>
    <submittedName>
        <fullName evidence="2">Uncharacterized protein</fullName>
    </submittedName>
</protein>
<accession>A0A1C7LN00</accession>
<dbReference type="Proteomes" id="UP000092993">
    <property type="component" value="Unassembled WGS sequence"/>
</dbReference>
<keyword evidence="3" id="KW-1185">Reference proteome</keyword>
<sequence length="472" mass="51639">MRTATTRSARVLSTGRVRADDRRAQPRSPLRNLQKISASAVPSPPVAPTSLLRARVSTVAMSLGCSSPCASLSVPCPHPHIHIRIRVLVLLNTTSESESDVRDARHRTPPPARRRLLAPPHANGPPQAPPKPDLAVRRAQVHAVPPAVRTRRALLAPVRAHAHIHDARARRVRPLPAPAAPKAHACRVLGGCGRGGEDEEARARLRLLDEFPTPPTVERFCESAGPPVVALATVPSCNDVFAALSNAGTSPPERRVATPMPVRPRRPSCGSLRLPCHLDRPMRPPPPPDLGLRDQLAQENRSRRRVGGSYHPALPPPPPNKRIESPLEPSHPFRARCMARDDWDAFLPAVYGRLRRAGVLERNASKIRQRMCTTDSQIPLPNYRSPPACPPLSIPLHASSTSYRAHRPTVPGTAPLPARALVRSTGDIARCRPSSYLFHEDPGAPCCYDYEEDDSARLNHVRIYAAEEEEKS</sequence>
<feature type="region of interest" description="Disordered" evidence="1">
    <location>
        <begin position="1"/>
        <end position="34"/>
    </location>
</feature>
<comment type="caution">
    <text evidence="2">The sequence shown here is derived from an EMBL/GenBank/DDBJ whole genome shotgun (WGS) entry which is preliminary data.</text>
</comment>
<evidence type="ECO:0000256" key="1">
    <source>
        <dbReference type="SAM" id="MobiDB-lite"/>
    </source>
</evidence>